<dbReference type="STRING" id="52.CMC5_019700"/>
<dbReference type="RefSeq" id="WP_050430142.1">
    <property type="nucleotide sequence ID" value="NZ_CP012159.1"/>
</dbReference>
<accession>A0A0K1EAW9</accession>
<name>A0A0K1EAW9_CHOCO</name>
<evidence type="ECO:0008006" key="3">
    <source>
        <dbReference type="Google" id="ProtNLM"/>
    </source>
</evidence>
<dbReference type="KEGG" id="ccro:CMC5_019700"/>
<protein>
    <recommendedName>
        <fullName evidence="3">ATP-binding protein</fullName>
    </recommendedName>
</protein>
<keyword evidence="2" id="KW-1185">Reference proteome</keyword>
<proteinExistence type="predicted"/>
<evidence type="ECO:0000313" key="2">
    <source>
        <dbReference type="Proteomes" id="UP000067626"/>
    </source>
</evidence>
<reference evidence="1 2" key="1">
    <citation type="submission" date="2015-07" db="EMBL/GenBank/DDBJ databases">
        <title>Genome analysis of myxobacterium Chondromyces crocatus Cm c5 reveals a high potential for natural compound synthesis and the genetic basis for the loss of fruiting body formation.</title>
        <authorList>
            <person name="Zaburannyi N."/>
            <person name="Bunk B."/>
            <person name="Maier J."/>
            <person name="Overmann J."/>
            <person name="Mueller R."/>
        </authorList>
    </citation>
    <scope>NUCLEOTIDE SEQUENCE [LARGE SCALE GENOMIC DNA]</scope>
    <source>
        <strain evidence="1 2">Cm c5</strain>
    </source>
</reference>
<gene>
    <name evidence="1" type="ORF">CMC5_019700</name>
</gene>
<dbReference type="Proteomes" id="UP000067626">
    <property type="component" value="Chromosome"/>
</dbReference>
<evidence type="ECO:0000313" key="1">
    <source>
        <dbReference type="EMBL" id="AKT37827.1"/>
    </source>
</evidence>
<dbReference type="EMBL" id="CP012159">
    <property type="protein sequence ID" value="AKT37827.1"/>
    <property type="molecule type" value="Genomic_DNA"/>
</dbReference>
<sequence>MQRRFNTAGPCIADRHDMIPAERRLPEAPALIEQMGYFAIHAPPRTGKTTALRALAEALTSSGRYAAVAFSYESGAPYGDDIALAHGALLTSLRLRA</sequence>
<organism evidence="1 2">
    <name type="scientific">Chondromyces crocatus</name>
    <dbReference type="NCBI Taxonomy" id="52"/>
    <lineage>
        <taxon>Bacteria</taxon>
        <taxon>Pseudomonadati</taxon>
        <taxon>Myxococcota</taxon>
        <taxon>Polyangia</taxon>
        <taxon>Polyangiales</taxon>
        <taxon>Polyangiaceae</taxon>
        <taxon>Chondromyces</taxon>
    </lineage>
</organism>
<dbReference type="AlphaFoldDB" id="A0A0K1EAW9"/>